<gene>
    <name evidence="3" type="ORF">KSP40_PGU011850</name>
</gene>
<organism evidence="3 4">
    <name type="scientific">Platanthera guangdongensis</name>
    <dbReference type="NCBI Taxonomy" id="2320717"/>
    <lineage>
        <taxon>Eukaryota</taxon>
        <taxon>Viridiplantae</taxon>
        <taxon>Streptophyta</taxon>
        <taxon>Embryophyta</taxon>
        <taxon>Tracheophyta</taxon>
        <taxon>Spermatophyta</taxon>
        <taxon>Magnoliopsida</taxon>
        <taxon>Liliopsida</taxon>
        <taxon>Asparagales</taxon>
        <taxon>Orchidaceae</taxon>
        <taxon>Orchidoideae</taxon>
        <taxon>Orchideae</taxon>
        <taxon>Orchidinae</taxon>
        <taxon>Platanthera</taxon>
    </lineage>
</organism>
<proteinExistence type="predicted"/>
<dbReference type="InterPro" id="IPR042044">
    <property type="entry name" value="EXOC6PINT-1/Sec15/Tip20_C_dom2"/>
</dbReference>
<dbReference type="PANTHER" id="PTHR12702:SF0">
    <property type="entry name" value="EXOCYST COMPLEX COMPONENT 6"/>
    <property type="match status" value="1"/>
</dbReference>
<evidence type="ECO:0000259" key="2">
    <source>
        <dbReference type="Pfam" id="PF04091"/>
    </source>
</evidence>
<evidence type="ECO:0000313" key="4">
    <source>
        <dbReference type="Proteomes" id="UP001412067"/>
    </source>
</evidence>
<evidence type="ECO:0000256" key="1">
    <source>
        <dbReference type="ARBA" id="ARBA00023054"/>
    </source>
</evidence>
<keyword evidence="4" id="KW-1185">Reference proteome</keyword>
<feature type="domain" description="Exocyst complex subunit EXOC6/Sec15 C-terminal" evidence="2">
    <location>
        <begin position="29"/>
        <end position="100"/>
    </location>
</feature>
<dbReference type="InterPro" id="IPR007225">
    <property type="entry name" value="EXOC6/Sec15"/>
</dbReference>
<dbReference type="PANTHER" id="PTHR12702">
    <property type="entry name" value="SEC15"/>
    <property type="match status" value="1"/>
</dbReference>
<keyword evidence="1" id="KW-0175">Coiled coil</keyword>
<protein>
    <submittedName>
        <fullName evidence="3">Exocyst complex component 6</fullName>
    </submittedName>
</protein>
<evidence type="ECO:0000313" key="3">
    <source>
        <dbReference type="EMBL" id="KAK8941802.1"/>
    </source>
</evidence>
<dbReference type="InterPro" id="IPR046361">
    <property type="entry name" value="EXOC6/Sec15_C"/>
</dbReference>
<comment type="caution">
    <text evidence="3">The sequence shown here is derived from an EMBL/GenBank/DDBJ whole genome shotgun (WGS) entry which is preliminary data.</text>
</comment>
<sequence length="103" mass="11481">MSPEKKSPLPHSIAAPLPRSVAQVAQHYCGVPVRLFDRPHAGLAAKSVLKDSHNASYNTLLSLVNSKLDEFLLLMNNVNWIADDPPQNVSEYMNEISIYILIR</sequence>
<dbReference type="EMBL" id="JBBWWR010000019">
    <property type="protein sequence ID" value="KAK8941802.1"/>
    <property type="molecule type" value="Genomic_DNA"/>
</dbReference>
<reference evidence="3 4" key="1">
    <citation type="journal article" date="2022" name="Nat. Plants">
        <title>Genomes of leafy and leafless Platanthera orchids illuminate the evolution of mycoheterotrophy.</title>
        <authorList>
            <person name="Li M.H."/>
            <person name="Liu K.W."/>
            <person name="Li Z."/>
            <person name="Lu H.C."/>
            <person name="Ye Q.L."/>
            <person name="Zhang D."/>
            <person name="Wang J.Y."/>
            <person name="Li Y.F."/>
            <person name="Zhong Z.M."/>
            <person name="Liu X."/>
            <person name="Yu X."/>
            <person name="Liu D.K."/>
            <person name="Tu X.D."/>
            <person name="Liu B."/>
            <person name="Hao Y."/>
            <person name="Liao X.Y."/>
            <person name="Jiang Y.T."/>
            <person name="Sun W.H."/>
            <person name="Chen J."/>
            <person name="Chen Y.Q."/>
            <person name="Ai Y."/>
            <person name="Zhai J.W."/>
            <person name="Wu S.S."/>
            <person name="Zhou Z."/>
            <person name="Hsiao Y.Y."/>
            <person name="Wu W.L."/>
            <person name="Chen Y.Y."/>
            <person name="Lin Y.F."/>
            <person name="Hsu J.L."/>
            <person name="Li C.Y."/>
            <person name="Wang Z.W."/>
            <person name="Zhao X."/>
            <person name="Zhong W.Y."/>
            <person name="Ma X.K."/>
            <person name="Ma L."/>
            <person name="Huang J."/>
            <person name="Chen G.Z."/>
            <person name="Huang M.Z."/>
            <person name="Huang L."/>
            <person name="Peng D.H."/>
            <person name="Luo Y.B."/>
            <person name="Zou S.Q."/>
            <person name="Chen S.P."/>
            <person name="Lan S."/>
            <person name="Tsai W.C."/>
            <person name="Van de Peer Y."/>
            <person name="Liu Z.J."/>
        </authorList>
    </citation>
    <scope>NUCLEOTIDE SEQUENCE [LARGE SCALE GENOMIC DNA]</scope>
    <source>
        <strain evidence="3">Lor288</strain>
    </source>
</reference>
<name>A0ABR2LI70_9ASPA</name>
<accession>A0ABR2LI70</accession>
<dbReference type="Gene3D" id="1.20.58.670">
    <property type="entry name" value="Dsl1p vesicle tethering complex, Tip20p subunit, domain D"/>
    <property type="match status" value="1"/>
</dbReference>
<dbReference type="Proteomes" id="UP001412067">
    <property type="component" value="Unassembled WGS sequence"/>
</dbReference>
<dbReference type="Pfam" id="PF04091">
    <property type="entry name" value="Sec15_C"/>
    <property type="match status" value="1"/>
</dbReference>